<sequence length="68" mass="7577">MPESKKGTLVSLVTMTFSDGMVHRVGFVVSKRRRHGDLTKVVQQTAAIKNSSLSRYGQSLFDACFKGW</sequence>
<proteinExistence type="predicted"/>
<name>A0A1H9SHT5_9BACI</name>
<evidence type="ECO:0000313" key="1">
    <source>
        <dbReference type="EMBL" id="SER83933.1"/>
    </source>
</evidence>
<dbReference type="Proteomes" id="UP000199410">
    <property type="component" value="Unassembled WGS sequence"/>
</dbReference>
<protein>
    <submittedName>
        <fullName evidence="1">Uncharacterized protein</fullName>
    </submittedName>
</protein>
<dbReference type="AlphaFoldDB" id="A0A1H9SHT5"/>
<organism evidence="1 2">
    <name type="scientific">Lysinibacillus fusiformis</name>
    <dbReference type="NCBI Taxonomy" id="28031"/>
    <lineage>
        <taxon>Bacteria</taxon>
        <taxon>Bacillati</taxon>
        <taxon>Bacillota</taxon>
        <taxon>Bacilli</taxon>
        <taxon>Bacillales</taxon>
        <taxon>Bacillaceae</taxon>
        <taxon>Lysinibacillus</taxon>
    </lineage>
</organism>
<dbReference type="EMBL" id="FOEL01000028">
    <property type="protein sequence ID" value="SER83933.1"/>
    <property type="molecule type" value="Genomic_DNA"/>
</dbReference>
<reference evidence="1 2" key="1">
    <citation type="submission" date="2016-10" db="EMBL/GenBank/DDBJ databases">
        <authorList>
            <person name="Varghese N."/>
            <person name="Submissions S."/>
        </authorList>
    </citation>
    <scope>NUCLEOTIDE SEQUENCE [LARGE SCALE GENOMIC DNA]</scope>
    <source>
        <strain evidence="1 2">TC-13</strain>
    </source>
</reference>
<accession>A0A1H9SHT5</accession>
<evidence type="ECO:0000313" key="2">
    <source>
        <dbReference type="Proteomes" id="UP000199410"/>
    </source>
</evidence>
<dbReference type="RefSeq" id="WP_031417561.1">
    <property type="nucleotide sequence ID" value="NZ_FMVP01000028.1"/>
</dbReference>
<comment type="caution">
    <text evidence="1">The sequence shown here is derived from an EMBL/GenBank/DDBJ whole genome shotgun (WGS) entry which is preliminary data.</text>
</comment>
<gene>
    <name evidence="1" type="ORF">SAMN02787113_04717</name>
</gene>